<gene>
    <name evidence="1" type="ORF">F53441_5499</name>
</gene>
<dbReference type="AlphaFoldDB" id="A0A8H4KJL6"/>
<keyword evidence="2" id="KW-1185">Reference proteome</keyword>
<dbReference type="EMBL" id="JAADJG010000214">
    <property type="protein sequence ID" value="KAF4451542.1"/>
    <property type="molecule type" value="Genomic_DNA"/>
</dbReference>
<reference evidence="1" key="1">
    <citation type="submission" date="2020-01" db="EMBL/GenBank/DDBJ databases">
        <title>Identification and distribution of gene clusters putatively required for synthesis of sphingolipid metabolism inhibitors in phylogenetically diverse species of the filamentous fungus Fusarium.</title>
        <authorList>
            <person name="Kim H.-S."/>
            <person name="Busman M."/>
            <person name="Brown D.W."/>
            <person name="Divon H."/>
            <person name="Uhlig S."/>
            <person name="Proctor R.H."/>
        </authorList>
    </citation>
    <scope>NUCLEOTIDE SEQUENCE</scope>
    <source>
        <strain evidence="1">NRRL 53441</strain>
    </source>
</reference>
<protein>
    <submittedName>
        <fullName evidence="1">Uncharacterized protein</fullName>
    </submittedName>
</protein>
<evidence type="ECO:0000313" key="2">
    <source>
        <dbReference type="Proteomes" id="UP000605986"/>
    </source>
</evidence>
<proteinExistence type="predicted"/>
<evidence type="ECO:0000313" key="1">
    <source>
        <dbReference type="EMBL" id="KAF4451542.1"/>
    </source>
</evidence>
<name>A0A8H4KJL6_9HYPO</name>
<sequence>MSESTVCITLYIFRGNPDFYFARHVLAYFTCPDNPNFHETVHAQHETESDPWKVDRIHRGIDWALSATYMDHVNAGALRVRRGREMDPVDVVAAIPVEGRERITDWNCQNFVLEGLQALVSCGYQTQQWYDIVEGELMDKLLDGTVG</sequence>
<accession>A0A8H4KJL6</accession>
<organism evidence="1 2">
    <name type="scientific">Fusarium austroafricanum</name>
    <dbReference type="NCBI Taxonomy" id="2364996"/>
    <lineage>
        <taxon>Eukaryota</taxon>
        <taxon>Fungi</taxon>
        <taxon>Dikarya</taxon>
        <taxon>Ascomycota</taxon>
        <taxon>Pezizomycotina</taxon>
        <taxon>Sordariomycetes</taxon>
        <taxon>Hypocreomycetidae</taxon>
        <taxon>Hypocreales</taxon>
        <taxon>Nectriaceae</taxon>
        <taxon>Fusarium</taxon>
        <taxon>Fusarium concolor species complex</taxon>
    </lineage>
</organism>
<comment type="caution">
    <text evidence="1">The sequence shown here is derived from an EMBL/GenBank/DDBJ whole genome shotgun (WGS) entry which is preliminary data.</text>
</comment>
<dbReference type="OrthoDB" id="37659at2759"/>
<dbReference type="Proteomes" id="UP000605986">
    <property type="component" value="Unassembled WGS sequence"/>
</dbReference>